<dbReference type="AlphaFoldDB" id="L0RBA2"/>
<dbReference type="SMART" id="SM00729">
    <property type="entry name" value="Elp3"/>
    <property type="match status" value="1"/>
</dbReference>
<evidence type="ECO:0000259" key="6">
    <source>
        <dbReference type="PROSITE" id="PS51918"/>
    </source>
</evidence>
<evidence type="ECO:0000313" key="7">
    <source>
        <dbReference type="EMBL" id="CCO23450.1"/>
    </source>
</evidence>
<dbReference type="InterPro" id="IPR007197">
    <property type="entry name" value="rSAM"/>
</dbReference>
<dbReference type="Proteomes" id="UP000010808">
    <property type="component" value="Chromosome"/>
</dbReference>
<evidence type="ECO:0000313" key="8">
    <source>
        <dbReference type="Proteomes" id="UP000010808"/>
    </source>
</evidence>
<dbReference type="InterPro" id="IPR023885">
    <property type="entry name" value="4Fe4S-binding_SPASM_dom"/>
</dbReference>
<evidence type="ECO:0000256" key="5">
    <source>
        <dbReference type="ARBA" id="ARBA00023014"/>
    </source>
</evidence>
<comment type="cofactor">
    <cofactor evidence="1">
        <name>[4Fe-4S] cluster</name>
        <dbReference type="ChEBI" id="CHEBI:49883"/>
    </cofactor>
</comment>
<protein>
    <submittedName>
        <fullName evidence="7">Radical SAM domain protein</fullName>
    </submittedName>
</protein>
<keyword evidence="8" id="KW-1185">Reference proteome</keyword>
<evidence type="ECO:0000256" key="3">
    <source>
        <dbReference type="ARBA" id="ARBA00022723"/>
    </source>
</evidence>
<sequence>MSKDNLRIDSHKLIFHPNRVADWLAGRNIYPIYLELGPSGACNHRCRFCGFDFLGYKPDFMDVEKLTPRLHEMGRLGVKSIMYAGEGEPFLNKGMAEIVVETKAAGIDVALTTNAVFMKPEACEKILKSTSWIKVSINAGTAETYSSVHRTDANDFNKVVENLTVAVEIRKKQNASCILGAQILLLPENSHEVEALALLCREIGLDYLVIKPYSHQPQSKSRKYKDIVYDGYKELAEKVESLSTDSFNVIFRLNTMKAWNEKKHEYDRCFGLPFWSHIDARGDVWGCGVHLQDDNFLYGNIFAQTFEEIWTGEKRMKSLEWCAENLNPHNCRVNCRMDKINSYLWELRNPGAHVNFI</sequence>
<dbReference type="Pfam" id="PF13186">
    <property type="entry name" value="SPASM"/>
    <property type="match status" value="1"/>
</dbReference>
<keyword evidence="5" id="KW-0411">Iron-sulfur</keyword>
<dbReference type="STRING" id="1121451.DESAM_21169"/>
<dbReference type="InterPro" id="IPR050377">
    <property type="entry name" value="Radical_SAM_PqqE_MftC-like"/>
</dbReference>
<dbReference type="KEGG" id="dhy:DESAM_21169"/>
<dbReference type="SUPFAM" id="SSF102114">
    <property type="entry name" value="Radical SAM enzymes"/>
    <property type="match status" value="1"/>
</dbReference>
<evidence type="ECO:0000256" key="1">
    <source>
        <dbReference type="ARBA" id="ARBA00001966"/>
    </source>
</evidence>
<dbReference type="SFLD" id="SFLDG01067">
    <property type="entry name" value="SPASM/twitch_domain_containing"/>
    <property type="match status" value="1"/>
</dbReference>
<dbReference type="InterPro" id="IPR013785">
    <property type="entry name" value="Aldolase_TIM"/>
</dbReference>
<dbReference type="SFLD" id="SFLDS00029">
    <property type="entry name" value="Radical_SAM"/>
    <property type="match status" value="1"/>
</dbReference>
<dbReference type="PATRIC" id="fig|1121451.3.peg.1422"/>
<dbReference type="Gene3D" id="3.20.20.70">
    <property type="entry name" value="Aldolase class I"/>
    <property type="match status" value="2"/>
</dbReference>
<keyword evidence="4" id="KW-0408">Iron</keyword>
<dbReference type="CDD" id="cd21109">
    <property type="entry name" value="SPASM"/>
    <property type="match status" value="1"/>
</dbReference>
<name>L0RBA2_9BACT</name>
<dbReference type="RefSeq" id="WP_015336054.1">
    <property type="nucleotide sequence ID" value="NC_020055.1"/>
</dbReference>
<dbReference type="InterPro" id="IPR058240">
    <property type="entry name" value="rSAM_sf"/>
</dbReference>
<organism evidence="7 8">
    <name type="scientific">Maridesulfovibrio hydrothermalis AM13 = DSM 14728</name>
    <dbReference type="NCBI Taxonomy" id="1121451"/>
    <lineage>
        <taxon>Bacteria</taxon>
        <taxon>Pseudomonadati</taxon>
        <taxon>Thermodesulfobacteriota</taxon>
        <taxon>Desulfovibrionia</taxon>
        <taxon>Desulfovibrionales</taxon>
        <taxon>Desulfovibrionaceae</taxon>
        <taxon>Maridesulfovibrio</taxon>
    </lineage>
</organism>
<dbReference type="GO" id="GO:0051536">
    <property type="term" value="F:iron-sulfur cluster binding"/>
    <property type="evidence" value="ECO:0007669"/>
    <property type="project" value="UniProtKB-KW"/>
</dbReference>
<dbReference type="EMBL" id="FO203522">
    <property type="protein sequence ID" value="CCO23450.1"/>
    <property type="molecule type" value="Genomic_DNA"/>
</dbReference>
<accession>L0RBA2</accession>
<gene>
    <name evidence="7" type="ORF">DESAM_21169</name>
</gene>
<feature type="domain" description="Radical SAM core" evidence="6">
    <location>
        <begin position="26"/>
        <end position="252"/>
    </location>
</feature>
<dbReference type="PANTHER" id="PTHR11228:SF7">
    <property type="entry name" value="PQQA PEPTIDE CYCLASE"/>
    <property type="match status" value="1"/>
</dbReference>
<evidence type="ECO:0000256" key="2">
    <source>
        <dbReference type="ARBA" id="ARBA00022691"/>
    </source>
</evidence>
<proteinExistence type="predicted"/>
<dbReference type="GO" id="GO:0046872">
    <property type="term" value="F:metal ion binding"/>
    <property type="evidence" value="ECO:0007669"/>
    <property type="project" value="UniProtKB-KW"/>
</dbReference>
<reference evidence="7 8" key="1">
    <citation type="submission" date="2012-10" db="EMBL/GenBank/DDBJ databases">
        <authorList>
            <person name="Genoscope - CEA"/>
        </authorList>
    </citation>
    <scope>NUCLEOTIDE SEQUENCE [LARGE SCALE GENOMIC DNA]</scope>
    <source>
        <strain evidence="8">AM13 / DSM 14728</strain>
    </source>
</reference>
<dbReference type="InterPro" id="IPR006638">
    <property type="entry name" value="Elp3/MiaA/NifB-like_rSAM"/>
</dbReference>
<dbReference type="PROSITE" id="PS51918">
    <property type="entry name" value="RADICAL_SAM"/>
    <property type="match status" value="1"/>
</dbReference>
<keyword evidence="2" id="KW-0949">S-adenosyl-L-methionine</keyword>
<dbReference type="GO" id="GO:0003824">
    <property type="term" value="F:catalytic activity"/>
    <property type="evidence" value="ECO:0007669"/>
    <property type="project" value="InterPro"/>
</dbReference>
<keyword evidence="3" id="KW-0479">Metal-binding</keyword>
<dbReference type="Pfam" id="PF04055">
    <property type="entry name" value="Radical_SAM"/>
    <property type="match status" value="1"/>
</dbReference>
<dbReference type="OrthoDB" id="9800840at2"/>
<dbReference type="HOGENOM" id="CLU_009273_1_0_7"/>
<dbReference type="PANTHER" id="PTHR11228">
    <property type="entry name" value="RADICAL SAM DOMAIN PROTEIN"/>
    <property type="match status" value="1"/>
</dbReference>
<evidence type="ECO:0000256" key="4">
    <source>
        <dbReference type="ARBA" id="ARBA00023004"/>
    </source>
</evidence>
<dbReference type="CDD" id="cd01335">
    <property type="entry name" value="Radical_SAM"/>
    <property type="match status" value="1"/>
</dbReference>
<dbReference type="eggNOG" id="COG0535">
    <property type="taxonomic scope" value="Bacteria"/>
</dbReference>